<dbReference type="Gene3D" id="3.40.50.720">
    <property type="entry name" value="NAD(P)-binding Rossmann-like Domain"/>
    <property type="match status" value="1"/>
</dbReference>
<dbReference type="AlphaFoldDB" id="A0A1M6HK82"/>
<dbReference type="RefSeq" id="WP_025833076.1">
    <property type="nucleotide sequence ID" value="NZ_FQZN01000018.1"/>
</dbReference>
<evidence type="ECO:0000313" key="3">
    <source>
        <dbReference type="EMBL" id="SHJ22577.1"/>
    </source>
</evidence>
<dbReference type="PANTHER" id="PTHR43477">
    <property type="entry name" value="DIHYDROANTICAPSIN 7-DEHYDROGENASE"/>
    <property type="match status" value="1"/>
</dbReference>
<dbReference type="InterPro" id="IPR051122">
    <property type="entry name" value="SDR_DHRS6-like"/>
</dbReference>
<dbReference type="PANTHER" id="PTHR43477:SF1">
    <property type="entry name" value="DIHYDROANTICAPSIN 7-DEHYDROGENASE"/>
    <property type="match status" value="1"/>
</dbReference>
<dbReference type="SUPFAM" id="SSF51735">
    <property type="entry name" value="NAD(P)-binding Rossmann-fold domains"/>
    <property type="match status" value="1"/>
</dbReference>
<protein>
    <submittedName>
        <fullName evidence="3">NAD(P)-dependent dehydrogenase, short-chain alcohol dehydrogenase family</fullName>
    </submittedName>
</protein>
<dbReference type="CDD" id="cd05233">
    <property type="entry name" value="SDR_c"/>
    <property type="match status" value="1"/>
</dbReference>
<reference evidence="4" key="1">
    <citation type="submission" date="2016-11" db="EMBL/GenBank/DDBJ databases">
        <authorList>
            <person name="Varghese N."/>
            <person name="Submissions S."/>
        </authorList>
    </citation>
    <scope>NUCLEOTIDE SEQUENCE [LARGE SCALE GENOMIC DNA]</scope>
    <source>
        <strain evidence="4">DSM 26884</strain>
    </source>
</reference>
<dbReference type="EMBL" id="FQZN01000018">
    <property type="protein sequence ID" value="SHJ22577.1"/>
    <property type="molecule type" value="Genomic_DNA"/>
</dbReference>
<comment type="similarity">
    <text evidence="1">Belongs to the short-chain dehydrogenases/reductases (SDR) family.</text>
</comment>
<dbReference type="PRINTS" id="PR00081">
    <property type="entry name" value="GDHRDH"/>
</dbReference>
<keyword evidence="4" id="KW-1185">Reference proteome</keyword>
<dbReference type="eggNOG" id="COG1028">
    <property type="taxonomic scope" value="Bacteria"/>
</dbReference>
<evidence type="ECO:0000313" key="4">
    <source>
        <dbReference type="Proteomes" id="UP000184192"/>
    </source>
</evidence>
<sequence length="250" mass="27033">MYNPYSLFGKTILVTGASSGIGQATAIECSRMGATLVLTGRNEERLLETYNSLETEGQVHQIFAADLSSADGISALVTKLPQLDGCVNNAGIGKTLPIPFISWDELDRIYCLNSFAPMLLTKELVRKKKLFNPSSLVFTLSIAGNFNILPGNAIYGSAKTSLSAFVKYAAVELAVKGIRCNAVSPGMVNTPLIDKQVYSEEDKSKDMSLYPLKRYGKPEEIAYAIIYLLSDASAWVTGTNLVIDGGRSLK</sequence>
<dbReference type="GO" id="GO:0016491">
    <property type="term" value="F:oxidoreductase activity"/>
    <property type="evidence" value="ECO:0007669"/>
    <property type="project" value="UniProtKB-KW"/>
</dbReference>
<dbReference type="InterPro" id="IPR002347">
    <property type="entry name" value="SDR_fam"/>
</dbReference>
<evidence type="ECO:0000256" key="2">
    <source>
        <dbReference type="ARBA" id="ARBA00023002"/>
    </source>
</evidence>
<organism evidence="3 4">
    <name type="scientific">Bacteroides stercorirosoris</name>
    <dbReference type="NCBI Taxonomy" id="871324"/>
    <lineage>
        <taxon>Bacteria</taxon>
        <taxon>Pseudomonadati</taxon>
        <taxon>Bacteroidota</taxon>
        <taxon>Bacteroidia</taxon>
        <taxon>Bacteroidales</taxon>
        <taxon>Bacteroidaceae</taxon>
        <taxon>Bacteroides</taxon>
    </lineage>
</organism>
<dbReference type="InterPro" id="IPR036291">
    <property type="entry name" value="NAD(P)-bd_dom_sf"/>
</dbReference>
<accession>A0A1M6HK82</accession>
<dbReference type="Pfam" id="PF13561">
    <property type="entry name" value="adh_short_C2"/>
    <property type="match status" value="1"/>
</dbReference>
<name>A0A1M6HK82_9BACE</name>
<evidence type="ECO:0000256" key="1">
    <source>
        <dbReference type="ARBA" id="ARBA00006484"/>
    </source>
</evidence>
<dbReference type="FunFam" id="3.40.50.720:FF:000084">
    <property type="entry name" value="Short-chain dehydrogenase reductase"/>
    <property type="match status" value="1"/>
</dbReference>
<dbReference type="Proteomes" id="UP000184192">
    <property type="component" value="Unassembled WGS sequence"/>
</dbReference>
<gene>
    <name evidence="3" type="ORF">SAMN05444350_118115</name>
</gene>
<keyword evidence="2" id="KW-0560">Oxidoreductase</keyword>
<dbReference type="GeneID" id="92713099"/>
<proteinExistence type="inferred from homology"/>